<keyword evidence="6" id="KW-0833">Ubl conjugation pathway</keyword>
<dbReference type="Pfam" id="PF12906">
    <property type="entry name" value="RINGv"/>
    <property type="match status" value="1"/>
</dbReference>
<keyword evidence="4" id="KW-0479">Metal-binding</keyword>
<gene>
    <name evidence="12" type="ORF">PLOB_00039293</name>
</gene>
<keyword evidence="3 10" id="KW-0812">Transmembrane</keyword>
<evidence type="ECO:0000313" key="12">
    <source>
        <dbReference type="EMBL" id="CAH3038558.1"/>
    </source>
</evidence>
<proteinExistence type="predicted"/>
<dbReference type="PANTHER" id="PTHR46065">
    <property type="entry name" value="E3 UBIQUITIN-PROTEIN LIGASE MARCH 2/3 FAMILY MEMBER"/>
    <property type="match status" value="1"/>
</dbReference>
<evidence type="ECO:0000256" key="9">
    <source>
        <dbReference type="ARBA" id="ARBA00023136"/>
    </source>
</evidence>
<feature type="transmembrane region" description="Helical" evidence="10">
    <location>
        <begin position="214"/>
        <end position="235"/>
    </location>
</feature>
<evidence type="ECO:0000256" key="8">
    <source>
        <dbReference type="ARBA" id="ARBA00022989"/>
    </source>
</evidence>
<evidence type="ECO:0000256" key="3">
    <source>
        <dbReference type="ARBA" id="ARBA00022692"/>
    </source>
</evidence>
<evidence type="ECO:0000256" key="2">
    <source>
        <dbReference type="ARBA" id="ARBA00022679"/>
    </source>
</evidence>
<reference evidence="12 13" key="1">
    <citation type="submission" date="2022-05" db="EMBL/GenBank/DDBJ databases">
        <authorList>
            <consortium name="Genoscope - CEA"/>
            <person name="William W."/>
        </authorList>
    </citation>
    <scope>NUCLEOTIDE SEQUENCE [LARGE SCALE GENOMIC DNA]</scope>
</reference>
<evidence type="ECO:0000256" key="6">
    <source>
        <dbReference type="ARBA" id="ARBA00022786"/>
    </source>
</evidence>
<keyword evidence="7" id="KW-0862">Zinc</keyword>
<keyword evidence="8 10" id="KW-1133">Transmembrane helix</keyword>
<sequence>MERASLVEDKLSCHCASLGNNRTPCDNLDTDKVIANQELESTQDCNLRIALDSETCDSDSRSEHCKNESIENRKCDRYESIANPAVTVRGDETSGSVSIAVNECRICQSSGDEALINPCKCSGSAKWVHESCMVKWFQISETSSCELCARDVLIKKKTKPLYQWRLPRGDLGPCSKVDLWYLFVTIFSICTIVGFGIFHLLVKSKEPETTAVFGAIYALCGVMILLRIHYFYMWFTRRSAFWRKWKTMNRVWTVVSPRAVLNANGDVSIV</sequence>
<dbReference type="PROSITE" id="PS51292">
    <property type="entry name" value="ZF_RING_CH"/>
    <property type="match status" value="1"/>
</dbReference>
<comment type="caution">
    <text evidence="12">The sequence shown here is derived from an EMBL/GenBank/DDBJ whole genome shotgun (WGS) entry which is preliminary data.</text>
</comment>
<accession>A0ABN8MXY8</accession>
<dbReference type="EMBL" id="CALNXK010000006">
    <property type="protein sequence ID" value="CAH3038558.1"/>
    <property type="molecule type" value="Genomic_DNA"/>
</dbReference>
<dbReference type="SMART" id="SM00744">
    <property type="entry name" value="RINGv"/>
    <property type="match status" value="1"/>
</dbReference>
<evidence type="ECO:0000256" key="1">
    <source>
        <dbReference type="ARBA" id="ARBA00004141"/>
    </source>
</evidence>
<protein>
    <recommendedName>
        <fullName evidence="11">RING-CH-type domain-containing protein</fullName>
    </recommendedName>
</protein>
<evidence type="ECO:0000256" key="5">
    <source>
        <dbReference type="ARBA" id="ARBA00022771"/>
    </source>
</evidence>
<keyword evidence="13" id="KW-1185">Reference proteome</keyword>
<organism evidence="12 13">
    <name type="scientific">Porites lobata</name>
    <dbReference type="NCBI Taxonomy" id="104759"/>
    <lineage>
        <taxon>Eukaryota</taxon>
        <taxon>Metazoa</taxon>
        <taxon>Cnidaria</taxon>
        <taxon>Anthozoa</taxon>
        <taxon>Hexacorallia</taxon>
        <taxon>Scleractinia</taxon>
        <taxon>Fungiina</taxon>
        <taxon>Poritidae</taxon>
        <taxon>Porites</taxon>
    </lineage>
</organism>
<evidence type="ECO:0000256" key="10">
    <source>
        <dbReference type="SAM" id="Phobius"/>
    </source>
</evidence>
<name>A0ABN8MXY8_9CNID</name>
<evidence type="ECO:0000259" key="11">
    <source>
        <dbReference type="PROSITE" id="PS51292"/>
    </source>
</evidence>
<comment type="subcellular location">
    <subcellularLocation>
        <location evidence="1">Membrane</location>
        <topology evidence="1">Multi-pass membrane protein</topology>
    </subcellularLocation>
</comment>
<feature type="domain" description="RING-CH-type" evidence="11">
    <location>
        <begin position="96"/>
        <end position="155"/>
    </location>
</feature>
<dbReference type="InterPro" id="IPR013083">
    <property type="entry name" value="Znf_RING/FYVE/PHD"/>
</dbReference>
<evidence type="ECO:0000256" key="4">
    <source>
        <dbReference type="ARBA" id="ARBA00022723"/>
    </source>
</evidence>
<keyword evidence="5" id="KW-0863">Zinc-finger</keyword>
<feature type="transmembrane region" description="Helical" evidence="10">
    <location>
        <begin position="179"/>
        <end position="202"/>
    </location>
</feature>
<dbReference type="Proteomes" id="UP001159405">
    <property type="component" value="Unassembled WGS sequence"/>
</dbReference>
<evidence type="ECO:0000313" key="13">
    <source>
        <dbReference type="Proteomes" id="UP001159405"/>
    </source>
</evidence>
<dbReference type="SUPFAM" id="SSF57850">
    <property type="entry name" value="RING/U-box"/>
    <property type="match status" value="1"/>
</dbReference>
<keyword evidence="2" id="KW-0808">Transferase</keyword>
<dbReference type="Gene3D" id="3.30.40.10">
    <property type="entry name" value="Zinc/RING finger domain, C3HC4 (zinc finger)"/>
    <property type="match status" value="1"/>
</dbReference>
<dbReference type="InterPro" id="IPR011016">
    <property type="entry name" value="Znf_RING-CH"/>
</dbReference>
<dbReference type="PANTHER" id="PTHR46065:SF3">
    <property type="entry name" value="FI20425P1"/>
    <property type="match status" value="1"/>
</dbReference>
<keyword evidence="9 10" id="KW-0472">Membrane</keyword>
<evidence type="ECO:0000256" key="7">
    <source>
        <dbReference type="ARBA" id="ARBA00022833"/>
    </source>
</evidence>